<dbReference type="Gene3D" id="1.10.1060.10">
    <property type="entry name" value="Alpha-helical ferredoxin"/>
    <property type="match status" value="1"/>
</dbReference>
<evidence type="ECO:0000256" key="12">
    <source>
        <dbReference type="ARBA" id="ARBA00023014"/>
    </source>
</evidence>
<dbReference type="PANTHER" id="PTHR11921">
    <property type="entry name" value="SUCCINATE DEHYDROGENASE IRON-SULFUR PROTEIN"/>
    <property type="match status" value="1"/>
</dbReference>
<reference evidence="17 18" key="1">
    <citation type="journal article" date="2015" name="Genome Announc.">
        <title>Bifidobacterium pseudolongum Strain PV8-2, Isolated from a Stool Sample of an Anemic Kenyan Infant.</title>
        <authorList>
            <person name="Vazquez-Gutierrez P."/>
            <person name="Lacroix C."/>
            <person name="Chassard C."/>
            <person name="Klumpp J."/>
            <person name="Stevens M.J."/>
            <person name="Jans C."/>
        </authorList>
    </citation>
    <scope>NUCLEOTIDE SEQUENCE [LARGE SCALE GENOMIC DNA]</scope>
    <source>
        <strain evidence="17 18">PV8-2</strain>
    </source>
</reference>
<dbReference type="AlphaFoldDB" id="A0A0A7I8C0"/>
<comment type="cofactor">
    <cofactor evidence="2">
        <name>[4Fe-4S] cluster</name>
        <dbReference type="ChEBI" id="CHEBI:49883"/>
    </cofactor>
</comment>
<evidence type="ECO:0000256" key="13">
    <source>
        <dbReference type="ARBA" id="ARBA00023291"/>
    </source>
</evidence>
<proteinExistence type="inferred from homology"/>
<comment type="similarity">
    <text evidence="4">Belongs to the succinate dehydrogenase/fumarate reductase iron-sulfur protein family.</text>
</comment>
<evidence type="ECO:0000256" key="5">
    <source>
        <dbReference type="ARBA" id="ARBA00012792"/>
    </source>
</evidence>
<dbReference type="SUPFAM" id="SSF46548">
    <property type="entry name" value="alpha-helical ferredoxin"/>
    <property type="match status" value="1"/>
</dbReference>
<dbReference type="InterPro" id="IPR050573">
    <property type="entry name" value="SDH/FRD_Iron-Sulfur"/>
</dbReference>
<dbReference type="GO" id="GO:0009055">
    <property type="term" value="F:electron transfer activity"/>
    <property type="evidence" value="ECO:0007669"/>
    <property type="project" value="InterPro"/>
</dbReference>
<feature type="compositionally biased region" description="Basic and acidic residues" evidence="15">
    <location>
        <begin position="128"/>
        <end position="139"/>
    </location>
</feature>
<organism evidence="17 18">
    <name type="scientific">Bifidobacterium pseudolongum PV8-2</name>
    <dbReference type="NCBI Taxonomy" id="1447715"/>
    <lineage>
        <taxon>Bacteria</taxon>
        <taxon>Bacillati</taxon>
        <taxon>Actinomycetota</taxon>
        <taxon>Actinomycetes</taxon>
        <taxon>Bifidobacteriales</taxon>
        <taxon>Bifidobacteriaceae</taxon>
        <taxon>Bifidobacterium</taxon>
    </lineage>
</organism>
<evidence type="ECO:0000256" key="10">
    <source>
        <dbReference type="ARBA" id="ARBA00023002"/>
    </source>
</evidence>
<dbReference type="InterPro" id="IPR009051">
    <property type="entry name" value="Helical_ferredxn"/>
</dbReference>
<gene>
    <name evidence="17" type="ORF">AH67_05835</name>
</gene>
<dbReference type="GO" id="GO:0006099">
    <property type="term" value="P:tricarboxylic acid cycle"/>
    <property type="evidence" value="ECO:0007669"/>
    <property type="project" value="UniProtKB-KW"/>
</dbReference>
<dbReference type="GO" id="GO:0046872">
    <property type="term" value="F:metal ion binding"/>
    <property type="evidence" value="ECO:0007669"/>
    <property type="project" value="UniProtKB-KW"/>
</dbReference>
<dbReference type="GO" id="GO:0051539">
    <property type="term" value="F:4 iron, 4 sulfur cluster binding"/>
    <property type="evidence" value="ECO:0007669"/>
    <property type="project" value="UniProtKB-KW"/>
</dbReference>
<keyword evidence="8" id="KW-0001">2Fe-2S</keyword>
<dbReference type="InterPro" id="IPR036010">
    <property type="entry name" value="2Fe-2S_ferredoxin-like_sf"/>
</dbReference>
<dbReference type="InterPro" id="IPR004489">
    <property type="entry name" value="Succ_DH/fum_Rdtase_Fe-S"/>
</dbReference>
<evidence type="ECO:0000256" key="8">
    <source>
        <dbReference type="ARBA" id="ARBA00022714"/>
    </source>
</evidence>
<evidence type="ECO:0000256" key="15">
    <source>
        <dbReference type="SAM" id="MobiDB-lite"/>
    </source>
</evidence>
<keyword evidence="9" id="KW-0479">Metal-binding</keyword>
<dbReference type="STRING" id="1447715.AH67_05835"/>
<evidence type="ECO:0000256" key="6">
    <source>
        <dbReference type="ARBA" id="ARBA00022485"/>
    </source>
</evidence>
<dbReference type="Gene3D" id="3.10.20.30">
    <property type="match status" value="1"/>
</dbReference>
<dbReference type="HOGENOM" id="CLU_044838_1_0_11"/>
<evidence type="ECO:0000313" key="17">
    <source>
        <dbReference type="EMBL" id="AIZ16483.1"/>
    </source>
</evidence>
<protein>
    <recommendedName>
        <fullName evidence="5">succinate dehydrogenase</fullName>
        <ecNumber evidence="5">1.3.5.1</ecNumber>
    </recommendedName>
</protein>
<dbReference type="KEGG" id="bpsp:AH67_05835"/>
<dbReference type="Pfam" id="PF13085">
    <property type="entry name" value="Fer2_3"/>
    <property type="match status" value="1"/>
</dbReference>
<comment type="pathway">
    <text evidence="3">Carbohydrate metabolism; tricarboxylic acid cycle.</text>
</comment>
<keyword evidence="18" id="KW-1185">Reference proteome</keyword>
<evidence type="ECO:0000256" key="2">
    <source>
        <dbReference type="ARBA" id="ARBA00001966"/>
    </source>
</evidence>
<evidence type="ECO:0000256" key="7">
    <source>
        <dbReference type="ARBA" id="ARBA00022532"/>
    </source>
</evidence>
<dbReference type="PROSITE" id="PS00198">
    <property type="entry name" value="4FE4S_FER_1"/>
    <property type="match status" value="1"/>
</dbReference>
<keyword evidence="12" id="KW-0411">Iron-sulfur</keyword>
<dbReference type="InterPro" id="IPR025192">
    <property type="entry name" value="Succ_DH/fum_Rdtase_N"/>
</dbReference>
<feature type="region of interest" description="Disordered" evidence="15">
    <location>
        <begin position="128"/>
        <end position="157"/>
    </location>
</feature>
<evidence type="ECO:0000259" key="16">
    <source>
        <dbReference type="PROSITE" id="PS51379"/>
    </source>
</evidence>
<sequence>MHHDDSRSETVTLRIHRFAPRPQRDRDRARGGSPFARKSSPFGDSGSRSARRTRGKQWVQDYQLEVRPDDTLLDCLLTIKREVDPTLAFRYSCGHGMCGSDAVAVNGTPTLLCKAKVRDWIQQLPGAAHDDEGFRRTGDVDDEAQPGTPKHPVDAPSGGTIELAPLPGFPVQRDLIADIDSMLEQITRLKPYLIADGTLATTVDGKVDVFEYLQKPEQLAQYETLTTCITCGVCEGACPVYAGGEAFIGPAALINQARFVNDSRDMATAQRLEAIDSADGIQACQSVRACSRECPVGIDVGEEIWQLIAKVKEREV</sequence>
<evidence type="ECO:0000256" key="1">
    <source>
        <dbReference type="ARBA" id="ARBA00001927"/>
    </source>
</evidence>
<dbReference type="OrthoDB" id="9804391at2"/>
<dbReference type="CDD" id="cd00207">
    <property type="entry name" value="fer2"/>
    <property type="match status" value="1"/>
</dbReference>
<dbReference type="GO" id="GO:0051538">
    <property type="term" value="F:3 iron, 4 sulfur cluster binding"/>
    <property type="evidence" value="ECO:0007669"/>
    <property type="project" value="UniProtKB-KW"/>
</dbReference>
<keyword evidence="6" id="KW-0004">4Fe-4S</keyword>
<evidence type="ECO:0000256" key="9">
    <source>
        <dbReference type="ARBA" id="ARBA00022723"/>
    </source>
</evidence>
<feature type="region of interest" description="Disordered" evidence="15">
    <location>
        <begin position="1"/>
        <end position="56"/>
    </location>
</feature>
<dbReference type="NCBIfam" id="TIGR00384">
    <property type="entry name" value="dhsB"/>
    <property type="match status" value="1"/>
</dbReference>
<keyword evidence="7" id="KW-0816">Tricarboxylic acid cycle</keyword>
<feature type="domain" description="4Fe-4S ferredoxin-type" evidence="16">
    <location>
        <begin position="218"/>
        <end position="242"/>
    </location>
</feature>
<dbReference type="PROSITE" id="PS51379">
    <property type="entry name" value="4FE4S_FER_2"/>
    <property type="match status" value="1"/>
</dbReference>
<evidence type="ECO:0000256" key="4">
    <source>
        <dbReference type="ARBA" id="ARBA00009433"/>
    </source>
</evidence>
<keyword evidence="10" id="KW-0560">Oxidoreductase</keyword>
<dbReference type="Proteomes" id="UP000030636">
    <property type="component" value="Chromosome"/>
</dbReference>
<dbReference type="InterPro" id="IPR017900">
    <property type="entry name" value="4Fe4S_Fe_S_CS"/>
</dbReference>
<keyword evidence="11" id="KW-0408">Iron</keyword>
<dbReference type="InterPro" id="IPR001041">
    <property type="entry name" value="2Fe-2S_ferredoxin-type"/>
</dbReference>
<dbReference type="InterPro" id="IPR017896">
    <property type="entry name" value="4Fe4S_Fe-S-bd"/>
</dbReference>
<dbReference type="GO" id="GO:0022904">
    <property type="term" value="P:respiratory electron transport chain"/>
    <property type="evidence" value="ECO:0007669"/>
    <property type="project" value="TreeGrafter"/>
</dbReference>
<comment type="cofactor">
    <cofactor evidence="14">
        <name>[2Fe-2S] cluster</name>
        <dbReference type="ChEBI" id="CHEBI:190135"/>
    </cofactor>
</comment>
<dbReference type="EC" id="1.3.5.1" evidence="5"/>
<evidence type="ECO:0000256" key="11">
    <source>
        <dbReference type="ARBA" id="ARBA00023004"/>
    </source>
</evidence>
<comment type="cofactor">
    <cofactor evidence="1">
        <name>[3Fe-4S] cluster</name>
        <dbReference type="ChEBI" id="CHEBI:21137"/>
    </cofactor>
</comment>
<keyword evidence="13" id="KW-0003">3Fe-4S</keyword>
<dbReference type="PANTHER" id="PTHR11921:SF29">
    <property type="entry name" value="SUCCINATE DEHYDROGENASE [UBIQUINONE] IRON-SULFUR SUBUNIT, MITOCHONDRIAL"/>
    <property type="match status" value="1"/>
</dbReference>
<dbReference type="GO" id="GO:0051537">
    <property type="term" value="F:2 iron, 2 sulfur cluster binding"/>
    <property type="evidence" value="ECO:0007669"/>
    <property type="project" value="UniProtKB-KW"/>
</dbReference>
<evidence type="ECO:0000313" key="18">
    <source>
        <dbReference type="Proteomes" id="UP000030636"/>
    </source>
</evidence>
<dbReference type="GO" id="GO:0008177">
    <property type="term" value="F:succinate dehydrogenase (quinone) activity"/>
    <property type="evidence" value="ECO:0007669"/>
    <property type="project" value="UniProtKB-EC"/>
</dbReference>
<evidence type="ECO:0000256" key="14">
    <source>
        <dbReference type="ARBA" id="ARBA00034078"/>
    </source>
</evidence>
<accession>A0A0A7I8C0</accession>
<dbReference type="InterPro" id="IPR012675">
    <property type="entry name" value="Beta-grasp_dom_sf"/>
</dbReference>
<evidence type="ECO:0000256" key="3">
    <source>
        <dbReference type="ARBA" id="ARBA00005163"/>
    </source>
</evidence>
<name>A0A0A7I8C0_9BIFI</name>
<dbReference type="Pfam" id="PF13183">
    <property type="entry name" value="Fer4_8"/>
    <property type="match status" value="1"/>
</dbReference>
<dbReference type="EMBL" id="CP007457">
    <property type="protein sequence ID" value="AIZ16483.1"/>
    <property type="molecule type" value="Genomic_DNA"/>
</dbReference>
<dbReference type="SUPFAM" id="SSF54292">
    <property type="entry name" value="2Fe-2S ferredoxin-like"/>
    <property type="match status" value="1"/>
</dbReference>
<dbReference type="RefSeq" id="WP_022858654.1">
    <property type="nucleotide sequence ID" value="NZ_CP007457.1"/>
</dbReference>